<sequence>MPDKPHFRMDQSEETLLTFANVGAISPPARHVRAFGVGLDLTNMTGTTRSSGGLDERRKRLLFRCWHRGTREMDLILGRFADAEIGNLTEGELAELEQLLEVNDPDLYAAITGDKVLPTNVAGALFARIKAFPVADGNV</sequence>
<comment type="caution">
    <text evidence="4">The sequence shown here is derived from an EMBL/GenBank/DDBJ whole genome shotgun (WGS) entry which is preliminary data.</text>
</comment>
<reference evidence="5" key="1">
    <citation type="journal article" date="2019" name="Int. J. Syst. Evol. Microbiol.">
        <title>The Global Catalogue of Microorganisms (GCM) 10K type strain sequencing project: providing services to taxonomists for standard genome sequencing and annotation.</title>
        <authorList>
            <consortium name="The Broad Institute Genomics Platform"/>
            <consortium name="The Broad Institute Genome Sequencing Center for Infectious Disease"/>
            <person name="Wu L."/>
            <person name="Ma J."/>
        </authorList>
    </citation>
    <scope>NUCLEOTIDE SEQUENCE [LARGE SCALE GENOMIC DNA]</scope>
    <source>
        <strain evidence="5">NBRC 102520</strain>
    </source>
</reference>
<organism evidence="4 5">
    <name type="scientific">Bradyrhizobium iriomotense</name>
    <dbReference type="NCBI Taxonomy" id="441950"/>
    <lineage>
        <taxon>Bacteria</taxon>
        <taxon>Pseudomonadati</taxon>
        <taxon>Pseudomonadota</taxon>
        <taxon>Alphaproteobacteria</taxon>
        <taxon>Hyphomicrobiales</taxon>
        <taxon>Nitrobacteraceae</taxon>
        <taxon>Bradyrhizobium</taxon>
    </lineage>
</organism>
<dbReference type="InterPro" id="IPR036714">
    <property type="entry name" value="SDH_sf"/>
</dbReference>
<keyword evidence="3" id="KW-0143">Chaperone</keyword>
<evidence type="ECO:0000256" key="1">
    <source>
        <dbReference type="ARBA" id="ARBA00008571"/>
    </source>
</evidence>
<dbReference type="PANTHER" id="PTHR12469:SF2">
    <property type="entry name" value="SUCCINATE DEHYDROGENASE ASSEMBLY FACTOR 2, MITOCHONDRIAL"/>
    <property type="match status" value="1"/>
</dbReference>
<dbReference type="PANTHER" id="PTHR12469">
    <property type="entry name" value="PROTEIN EMI5 HOMOLOG, MITOCHONDRIAL"/>
    <property type="match status" value="1"/>
</dbReference>
<proteinExistence type="inferred from homology"/>
<dbReference type="Pfam" id="PF03937">
    <property type="entry name" value="Sdh5"/>
    <property type="match status" value="1"/>
</dbReference>
<evidence type="ECO:0000256" key="3">
    <source>
        <dbReference type="ARBA" id="ARBA00023186"/>
    </source>
</evidence>
<comment type="similarity">
    <text evidence="1">Belongs to the SdhE FAD assembly factor family.</text>
</comment>
<evidence type="ECO:0000313" key="4">
    <source>
        <dbReference type="EMBL" id="GLR91818.1"/>
    </source>
</evidence>
<dbReference type="EMBL" id="BSOW01000055">
    <property type="protein sequence ID" value="GLR91818.1"/>
    <property type="molecule type" value="Genomic_DNA"/>
</dbReference>
<dbReference type="InterPro" id="IPR005631">
    <property type="entry name" value="SDH"/>
</dbReference>
<evidence type="ECO:0000256" key="2">
    <source>
        <dbReference type="ARBA" id="ARBA00019418"/>
    </source>
</evidence>
<dbReference type="SUPFAM" id="SSF109910">
    <property type="entry name" value="YgfY-like"/>
    <property type="match status" value="1"/>
</dbReference>
<accession>A0ABQ6BDE9</accession>
<dbReference type="Gene3D" id="1.10.150.250">
    <property type="entry name" value="Flavinator of succinate dehydrogenase"/>
    <property type="match status" value="1"/>
</dbReference>
<keyword evidence="5" id="KW-1185">Reference proteome</keyword>
<gene>
    <name evidence="4" type="ORF">GCM10007857_85360</name>
</gene>
<evidence type="ECO:0000313" key="5">
    <source>
        <dbReference type="Proteomes" id="UP001156905"/>
    </source>
</evidence>
<dbReference type="Proteomes" id="UP001156905">
    <property type="component" value="Unassembled WGS sequence"/>
</dbReference>
<name>A0ABQ6BDE9_9BRAD</name>
<protein>
    <recommendedName>
        <fullName evidence="2">FAD assembly factor SdhE</fullName>
    </recommendedName>
</protein>